<sequence>MSTAHYEYWWQRSGRFNIELYNNILRAKRDEEFQSNIQDKGGQMEGHPQNNSSQQSRGCNQEDGHVASVNN</sequence>
<feature type="compositionally biased region" description="Polar residues" evidence="1">
    <location>
        <begin position="48"/>
        <end position="59"/>
    </location>
</feature>
<proteinExistence type="predicted"/>
<dbReference type="EMBL" id="LR796725">
    <property type="protein sequence ID" value="CAB4161952.1"/>
    <property type="molecule type" value="Genomic_DNA"/>
</dbReference>
<name>A0A6J5NT07_9CAUD</name>
<protein>
    <submittedName>
        <fullName evidence="2">Uncharacterized protein</fullName>
    </submittedName>
</protein>
<gene>
    <name evidence="2" type="ORF">UFOVP775_4</name>
</gene>
<evidence type="ECO:0000256" key="1">
    <source>
        <dbReference type="SAM" id="MobiDB-lite"/>
    </source>
</evidence>
<organism evidence="2">
    <name type="scientific">uncultured Caudovirales phage</name>
    <dbReference type="NCBI Taxonomy" id="2100421"/>
    <lineage>
        <taxon>Viruses</taxon>
        <taxon>Duplodnaviria</taxon>
        <taxon>Heunggongvirae</taxon>
        <taxon>Uroviricota</taxon>
        <taxon>Caudoviricetes</taxon>
        <taxon>Peduoviridae</taxon>
        <taxon>Maltschvirus</taxon>
        <taxon>Maltschvirus maltsch</taxon>
    </lineage>
</organism>
<reference evidence="2" key="1">
    <citation type="submission" date="2020-04" db="EMBL/GenBank/DDBJ databases">
        <authorList>
            <person name="Chiriac C."/>
            <person name="Salcher M."/>
            <person name="Ghai R."/>
            <person name="Kavagutti S V."/>
        </authorList>
    </citation>
    <scope>NUCLEOTIDE SEQUENCE</scope>
</reference>
<feature type="region of interest" description="Disordered" evidence="1">
    <location>
        <begin position="32"/>
        <end position="71"/>
    </location>
</feature>
<evidence type="ECO:0000313" key="2">
    <source>
        <dbReference type="EMBL" id="CAB4161952.1"/>
    </source>
</evidence>
<accession>A0A6J5NT07</accession>